<gene>
    <name evidence="4" type="ORF">GCM10010970_08500</name>
</gene>
<dbReference type="RefSeq" id="WP_188702658.1">
    <property type="nucleotide sequence ID" value="NZ_BMLX01000001.1"/>
</dbReference>
<keyword evidence="1 2" id="KW-0238">DNA-binding</keyword>
<dbReference type="InterPro" id="IPR050109">
    <property type="entry name" value="HTH-type_TetR-like_transc_reg"/>
</dbReference>
<name>A0ABQ2P6P7_9NEIS</name>
<feature type="DNA-binding region" description="H-T-H motif" evidence="2">
    <location>
        <begin position="30"/>
        <end position="49"/>
    </location>
</feature>
<dbReference type="SUPFAM" id="SSF46689">
    <property type="entry name" value="Homeodomain-like"/>
    <property type="match status" value="1"/>
</dbReference>
<dbReference type="Pfam" id="PF14246">
    <property type="entry name" value="TetR_C_7"/>
    <property type="match status" value="1"/>
</dbReference>
<feature type="domain" description="HTH tetR-type" evidence="3">
    <location>
        <begin position="8"/>
        <end position="67"/>
    </location>
</feature>
<dbReference type="PRINTS" id="PR00455">
    <property type="entry name" value="HTHTETR"/>
</dbReference>
<dbReference type="PANTHER" id="PTHR30055">
    <property type="entry name" value="HTH-TYPE TRANSCRIPTIONAL REGULATOR RUTR"/>
    <property type="match status" value="1"/>
</dbReference>
<organism evidence="4 5">
    <name type="scientific">Silvimonas iriomotensis</name>
    <dbReference type="NCBI Taxonomy" id="449662"/>
    <lineage>
        <taxon>Bacteria</taxon>
        <taxon>Pseudomonadati</taxon>
        <taxon>Pseudomonadota</taxon>
        <taxon>Betaproteobacteria</taxon>
        <taxon>Neisseriales</taxon>
        <taxon>Chitinibacteraceae</taxon>
        <taxon>Silvimonas</taxon>
    </lineage>
</organism>
<dbReference type="EMBL" id="BMLX01000001">
    <property type="protein sequence ID" value="GGP19012.1"/>
    <property type="molecule type" value="Genomic_DNA"/>
</dbReference>
<evidence type="ECO:0000256" key="2">
    <source>
        <dbReference type="PROSITE-ProRule" id="PRU00335"/>
    </source>
</evidence>
<sequence length="198" mass="22245">MTSDISNHDCAERVLEAAMQVFCESGYRASIDLVASRAGVARQTVYNRFGSKQTLFESALSAKVEEMLSIFENGKGNLRDRLIEFGVSFRARALTPESINLHRVLTSEASRFPELGRHFYQNCVQRCTTQIAAELARSMQAGDLRHEDPARTANMLLDLLASREKLAMIFGEEPPVLERETEAVTETIDFFLRALKPL</sequence>
<dbReference type="Gene3D" id="1.10.10.60">
    <property type="entry name" value="Homeodomain-like"/>
    <property type="match status" value="1"/>
</dbReference>
<reference evidence="5" key="1">
    <citation type="journal article" date="2019" name="Int. J. Syst. Evol. Microbiol.">
        <title>The Global Catalogue of Microorganisms (GCM) 10K type strain sequencing project: providing services to taxonomists for standard genome sequencing and annotation.</title>
        <authorList>
            <consortium name="The Broad Institute Genomics Platform"/>
            <consortium name="The Broad Institute Genome Sequencing Center for Infectious Disease"/>
            <person name="Wu L."/>
            <person name="Ma J."/>
        </authorList>
    </citation>
    <scope>NUCLEOTIDE SEQUENCE [LARGE SCALE GENOMIC DNA]</scope>
    <source>
        <strain evidence="5">CGMCC 1.8859</strain>
    </source>
</reference>
<evidence type="ECO:0000259" key="3">
    <source>
        <dbReference type="PROSITE" id="PS50977"/>
    </source>
</evidence>
<dbReference type="InterPro" id="IPR039536">
    <property type="entry name" value="TetR_C_Proteobacteria"/>
</dbReference>
<protein>
    <recommendedName>
        <fullName evidence="3">HTH tetR-type domain-containing protein</fullName>
    </recommendedName>
</protein>
<dbReference type="InterPro" id="IPR001647">
    <property type="entry name" value="HTH_TetR"/>
</dbReference>
<accession>A0ABQ2P6P7</accession>
<evidence type="ECO:0000256" key="1">
    <source>
        <dbReference type="ARBA" id="ARBA00023125"/>
    </source>
</evidence>
<evidence type="ECO:0000313" key="4">
    <source>
        <dbReference type="EMBL" id="GGP19012.1"/>
    </source>
</evidence>
<dbReference type="InterPro" id="IPR036271">
    <property type="entry name" value="Tet_transcr_reg_TetR-rel_C_sf"/>
</dbReference>
<dbReference type="SUPFAM" id="SSF48498">
    <property type="entry name" value="Tetracyclin repressor-like, C-terminal domain"/>
    <property type="match status" value="1"/>
</dbReference>
<proteinExistence type="predicted"/>
<keyword evidence="5" id="KW-1185">Reference proteome</keyword>
<dbReference type="PROSITE" id="PS50977">
    <property type="entry name" value="HTH_TETR_2"/>
    <property type="match status" value="1"/>
</dbReference>
<comment type="caution">
    <text evidence="4">The sequence shown here is derived from an EMBL/GenBank/DDBJ whole genome shotgun (WGS) entry which is preliminary data.</text>
</comment>
<dbReference type="PANTHER" id="PTHR30055:SF146">
    <property type="entry name" value="HTH-TYPE TRANSCRIPTIONAL DUAL REGULATOR CECR"/>
    <property type="match status" value="1"/>
</dbReference>
<dbReference type="Proteomes" id="UP000637267">
    <property type="component" value="Unassembled WGS sequence"/>
</dbReference>
<dbReference type="InterPro" id="IPR009057">
    <property type="entry name" value="Homeodomain-like_sf"/>
</dbReference>
<evidence type="ECO:0000313" key="5">
    <source>
        <dbReference type="Proteomes" id="UP000637267"/>
    </source>
</evidence>
<dbReference type="Gene3D" id="1.10.357.10">
    <property type="entry name" value="Tetracycline Repressor, domain 2"/>
    <property type="match status" value="1"/>
</dbReference>
<dbReference type="Pfam" id="PF00440">
    <property type="entry name" value="TetR_N"/>
    <property type="match status" value="1"/>
</dbReference>